<keyword evidence="1" id="KW-0732">Signal</keyword>
<keyword evidence="3" id="KW-1185">Reference proteome</keyword>
<dbReference type="OrthoDB" id="8522166at2"/>
<name>A0A2S5DE98_9NEIS</name>
<dbReference type="EMBL" id="PQWB01000052">
    <property type="protein sequence ID" value="POZ61435.1"/>
    <property type="molecule type" value="Genomic_DNA"/>
</dbReference>
<dbReference type="Proteomes" id="UP000237082">
    <property type="component" value="Unassembled WGS sequence"/>
</dbReference>
<reference evidence="3" key="1">
    <citation type="submission" date="2018-02" db="EMBL/GenBank/DDBJ databases">
        <authorList>
            <person name="O'Hara-Hanley K."/>
            <person name="Soby S."/>
        </authorList>
    </citation>
    <scope>NUCLEOTIDE SEQUENCE [LARGE SCALE GENOMIC DNA]</scope>
    <source>
        <strain evidence="3">MWU14-2602</strain>
    </source>
</reference>
<feature type="signal peptide" evidence="1">
    <location>
        <begin position="1"/>
        <end position="20"/>
    </location>
</feature>
<comment type="caution">
    <text evidence="2">The sequence shown here is derived from an EMBL/GenBank/DDBJ whole genome shotgun (WGS) entry which is preliminary data.</text>
</comment>
<evidence type="ECO:0000256" key="1">
    <source>
        <dbReference type="SAM" id="SignalP"/>
    </source>
</evidence>
<protein>
    <submittedName>
        <fullName evidence="2">DUF1302 domain-containing protein</fullName>
    </submittedName>
</protein>
<evidence type="ECO:0000313" key="2">
    <source>
        <dbReference type="EMBL" id="POZ61435.1"/>
    </source>
</evidence>
<dbReference type="AlphaFoldDB" id="A0A2S5DE98"/>
<dbReference type="InterPro" id="IPR010727">
    <property type="entry name" value="DUF1302"/>
</dbReference>
<dbReference type="Pfam" id="PF06980">
    <property type="entry name" value="DUF1302"/>
    <property type="match status" value="1"/>
</dbReference>
<dbReference type="PROSITE" id="PS51257">
    <property type="entry name" value="PROKAR_LIPOPROTEIN"/>
    <property type="match status" value="1"/>
</dbReference>
<proteinExistence type="predicted"/>
<sequence length="604" mass="64818">MKRTIICTSLLLSWSACGLAGEITMSTLPSGLGDGSRVELGAAQLEVKGTMAVGSVYRMDRPDPTFTSHANAMDTLNDGDLNYGRGSLISEAWQGYAQGDLRYRDTGVFVSAKAWYDYGLIHGAAPHGHSPNGYAPGAPLNDSGFTALDRFSGVALDDAYFYGRAQMGQSSMLLRLGQQVIPWVTPTTILGGIQQVNAMDFNALGRAGTVPEMVNIPAPAFYAKLDATPKLSVDGYYQFQFQPNAYPSCGVFYSGNDYAQPGCNKLTLNGSLLSMLKRRGIVTSDQQSAANPLDYIARVADDKPYGGEFGMSLNYLLDGIGQLGLFYSNQTSPMSLTQMLRTGPGVLLPAAANQGQAAPTGIAGVFRRSFPDHIHMYAVNFKTKLPGGTGIYSELSYRPNQPVAWNGADFLYGVLSGVGPLGYLAHTPTGYLARGYDTFRSTQFSLGATQPLGRLLGGEAKLSAEAGVKYLAGLPDPYVMRYGRVGFGQAPSAAAPACNGTGPSCALDGFVTSSAWGVRSKLEERYGGVLPGLDLMPSLLLAYDVKGYSQDGQFTEGRRSWLWRLQAEYRKRYEFELLYLATGGGKYNTQSDRSLAMISAGIKF</sequence>
<accession>A0A2S5DE98</accession>
<evidence type="ECO:0000313" key="3">
    <source>
        <dbReference type="Proteomes" id="UP000237082"/>
    </source>
</evidence>
<gene>
    <name evidence="2" type="ORF">C2I19_13620</name>
</gene>
<feature type="chain" id="PRO_5015735165" evidence="1">
    <location>
        <begin position="21"/>
        <end position="604"/>
    </location>
</feature>
<organism evidence="2 3">
    <name type="scientific">Chromobacterium alticapitis</name>
    <dbReference type="NCBI Taxonomy" id="2073169"/>
    <lineage>
        <taxon>Bacteria</taxon>
        <taxon>Pseudomonadati</taxon>
        <taxon>Pseudomonadota</taxon>
        <taxon>Betaproteobacteria</taxon>
        <taxon>Neisseriales</taxon>
        <taxon>Chromobacteriaceae</taxon>
        <taxon>Chromobacterium</taxon>
    </lineage>
</organism>